<keyword evidence="1" id="KW-0547">Nucleotide-binding</keyword>
<evidence type="ECO:0008006" key="6">
    <source>
        <dbReference type="Google" id="ProtNLM"/>
    </source>
</evidence>
<dbReference type="GO" id="GO:0005524">
    <property type="term" value="F:ATP binding"/>
    <property type="evidence" value="ECO:0007669"/>
    <property type="project" value="UniProtKB-KW"/>
</dbReference>
<dbReference type="GO" id="GO:0016887">
    <property type="term" value="F:ATP hydrolysis activity"/>
    <property type="evidence" value="ECO:0007669"/>
    <property type="project" value="TreeGrafter"/>
</dbReference>
<dbReference type="InterPro" id="IPR050625">
    <property type="entry name" value="ParA/MinD_ATPase"/>
</dbReference>
<name>A0A0U3T004_9ACTN</name>
<dbReference type="PANTHER" id="PTHR43384:SF6">
    <property type="entry name" value="SEPTUM SITE-DETERMINING PROTEIN MIND HOMOLOG, CHLOROPLASTIC"/>
    <property type="match status" value="1"/>
</dbReference>
<sequence>MLAAAGAGWEAAAVRAVEAAPDLQLVRRCVDVAELVAVAQTGDVAVAAVDLSVPGLDVETVRAVRAAGVRVVGLGPADRASALGADAVGASDDVVSALRTVRLRADDGPAADEPPGGTRDAAEPPRDGLVVAVWGPQGAPGRSTVALALADAMARTGRRCVLVDADTSGGAQAQQLGLLDEVSGLMAACRVANQGHEEQVEEHLQVVRDGFAVLTGLPRPDMWVHVRAAPLERVLRRLADTHDAVVVDVASCLEAPDGPGGGRDQATVTALQVADVVVVVGRADPVGLTRLVRGLHDLRDLVPDEPVVVLNQVRDSIGWSVEQLASTVHRLAGVRPLAALPQDGPTVDTAALRGATLAEVDPRSALVASVQTLATLVTRVRPVTLAAPTT</sequence>
<protein>
    <recommendedName>
        <fullName evidence="6">CobQ/CobB/MinD/ParA nucleotide binding domain-containing protein</fullName>
    </recommendedName>
</protein>
<dbReference type="STRING" id="2041.AERYTH_05110"/>
<keyword evidence="5" id="KW-1185">Reference proteome</keyword>
<feature type="region of interest" description="Disordered" evidence="3">
    <location>
        <begin position="105"/>
        <end position="125"/>
    </location>
</feature>
<dbReference type="AlphaFoldDB" id="A0A0U3T004"/>
<accession>A0A0U3T004</accession>
<reference evidence="4 5" key="1">
    <citation type="journal article" date="1991" name="Int. J. Syst. Bacteriol.">
        <title>Description of the erythromycin-producing bacterium Arthrobacter sp. strain NRRL B-3381 as Aeromicrobium erythreum gen. nov., sp. nov.</title>
        <authorList>
            <person name="Miller E.S."/>
            <person name="Woese C.R."/>
            <person name="Brenner S."/>
        </authorList>
    </citation>
    <scope>NUCLEOTIDE SEQUENCE [LARGE SCALE GENOMIC DNA]</scope>
    <source>
        <strain evidence="4 5">AR18</strain>
    </source>
</reference>
<evidence type="ECO:0000256" key="3">
    <source>
        <dbReference type="SAM" id="MobiDB-lite"/>
    </source>
</evidence>
<dbReference type="SUPFAM" id="SSF52540">
    <property type="entry name" value="P-loop containing nucleoside triphosphate hydrolases"/>
    <property type="match status" value="1"/>
</dbReference>
<evidence type="ECO:0000313" key="4">
    <source>
        <dbReference type="EMBL" id="ALX04122.1"/>
    </source>
</evidence>
<organism evidence="4 5">
    <name type="scientific">Aeromicrobium erythreum</name>
    <dbReference type="NCBI Taxonomy" id="2041"/>
    <lineage>
        <taxon>Bacteria</taxon>
        <taxon>Bacillati</taxon>
        <taxon>Actinomycetota</taxon>
        <taxon>Actinomycetes</taxon>
        <taxon>Propionibacteriales</taxon>
        <taxon>Nocardioidaceae</taxon>
        <taxon>Aeromicrobium</taxon>
    </lineage>
</organism>
<evidence type="ECO:0000313" key="5">
    <source>
        <dbReference type="Proteomes" id="UP000067689"/>
    </source>
</evidence>
<evidence type="ECO:0000256" key="2">
    <source>
        <dbReference type="ARBA" id="ARBA00022840"/>
    </source>
</evidence>
<dbReference type="KEGG" id="aer:AERYTH_05110"/>
<dbReference type="GO" id="GO:0009898">
    <property type="term" value="C:cytoplasmic side of plasma membrane"/>
    <property type="evidence" value="ECO:0007669"/>
    <property type="project" value="TreeGrafter"/>
</dbReference>
<dbReference type="InterPro" id="IPR027417">
    <property type="entry name" value="P-loop_NTPase"/>
</dbReference>
<dbReference type="Proteomes" id="UP000067689">
    <property type="component" value="Chromosome"/>
</dbReference>
<keyword evidence="2" id="KW-0067">ATP-binding</keyword>
<dbReference type="EMBL" id="CP011502">
    <property type="protein sequence ID" value="ALX04122.1"/>
    <property type="molecule type" value="Genomic_DNA"/>
</dbReference>
<proteinExistence type="predicted"/>
<dbReference type="PATRIC" id="fig|2041.4.peg.1059"/>
<evidence type="ECO:0000256" key="1">
    <source>
        <dbReference type="ARBA" id="ARBA00022741"/>
    </source>
</evidence>
<dbReference type="GO" id="GO:0051782">
    <property type="term" value="P:negative regulation of cell division"/>
    <property type="evidence" value="ECO:0007669"/>
    <property type="project" value="TreeGrafter"/>
</dbReference>
<dbReference type="Gene3D" id="3.40.50.300">
    <property type="entry name" value="P-loop containing nucleotide triphosphate hydrolases"/>
    <property type="match status" value="1"/>
</dbReference>
<dbReference type="PANTHER" id="PTHR43384">
    <property type="entry name" value="SEPTUM SITE-DETERMINING PROTEIN MIND HOMOLOG, CHLOROPLASTIC-RELATED"/>
    <property type="match status" value="1"/>
</dbReference>
<gene>
    <name evidence="4" type="ORF">AERYTH_05110</name>
</gene>
<dbReference type="GO" id="GO:0005829">
    <property type="term" value="C:cytosol"/>
    <property type="evidence" value="ECO:0007669"/>
    <property type="project" value="TreeGrafter"/>
</dbReference>